<dbReference type="Proteomes" id="UP000225963">
    <property type="component" value="Segment"/>
</dbReference>
<keyword evidence="2" id="KW-1185">Reference proteome</keyword>
<organism evidence="1 2">
    <name type="scientific">Bacillus phage BM15</name>
    <dbReference type="NCBI Taxonomy" id="1755680"/>
    <lineage>
        <taxon>Viruses</taxon>
        <taxon>Duplodnaviria</taxon>
        <taxon>Heunggongvirae</taxon>
        <taxon>Uroviricota</taxon>
        <taxon>Caudoviricetes</taxon>
        <taxon>Herelleviridae</taxon>
        <taxon>Bastillevirinae</taxon>
        <taxon>Caeruleovirus</taxon>
        <taxon>Caeruleovirus BM15</taxon>
    </lineage>
</organism>
<evidence type="ECO:0000313" key="2">
    <source>
        <dbReference type="Proteomes" id="UP000225963"/>
    </source>
</evidence>
<sequence length="79" mass="9581">MECNNKHCYWNMYDQCCHEDEHAYETATPNELDCPVSLRSDFEKQFFTLVDECGKLLNRRNFKELIEIKKFIESQRPKE</sequence>
<gene>
    <name evidence="1" type="ORF">BM10_134</name>
</gene>
<name>A0A0S2MUM1_9CAUD</name>
<dbReference type="OrthoDB" id="14642at10239"/>
<dbReference type="EMBL" id="KT995480">
    <property type="protein sequence ID" value="ALO79538.1"/>
    <property type="molecule type" value="Genomic_DNA"/>
</dbReference>
<reference evidence="2" key="1">
    <citation type="submission" date="2015-11" db="EMBL/GenBank/DDBJ databases">
        <authorList>
            <person name="Sharaf A."/>
            <person name="Marie M.E."/>
            <person name="Esson H."/>
            <person name="El-Afifi I.S."/>
            <person name="Hammad M.A."/>
        </authorList>
    </citation>
    <scope>NUCLEOTIDE SEQUENCE [LARGE SCALE GENOMIC DNA]</scope>
</reference>
<protein>
    <submittedName>
        <fullName evidence="1">Uncharacterized protein</fullName>
    </submittedName>
</protein>
<accession>A0A0S2MUM1</accession>
<evidence type="ECO:0000313" key="1">
    <source>
        <dbReference type="EMBL" id="ALO79538.1"/>
    </source>
</evidence>
<proteinExistence type="predicted"/>